<dbReference type="GO" id="GO:0005737">
    <property type="term" value="C:cytoplasm"/>
    <property type="evidence" value="ECO:0007669"/>
    <property type="project" value="UniProtKB-SubCell"/>
</dbReference>
<dbReference type="InterPro" id="IPR018222">
    <property type="entry name" value="Nuclear_transport_factor_2_euk"/>
</dbReference>
<dbReference type="PROSITE" id="PS50177">
    <property type="entry name" value="NTF2_DOMAIN"/>
    <property type="match status" value="1"/>
</dbReference>
<dbReference type="FunFam" id="3.80.10.10:FF:000183">
    <property type="entry name" value="nuclear RNA export factor 2-like"/>
    <property type="match status" value="1"/>
</dbReference>
<protein>
    <submittedName>
        <fullName evidence="12">Nuclear RNA export factor 2-like</fullName>
    </submittedName>
</protein>
<evidence type="ECO:0000256" key="5">
    <source>
        <dbReference type="ARBA" id="ARBA00022490"/>
    </source>
</evidence>
<dbReference type="GO" id="GO:0005634">
    <property type="term" value="C:nucleus"/>
    <property type="evidence" value="ECO:0007669"/>
    <property type="project" value="UniProtKB-SubCell"/>
</dbReference>
<dbReference type="PANTHER" id="PTHR10662">
    <property type="entry name" value="NUCLEAR RNA EXPORT FACTOR"/>
    <property type="match status" value="1"/>
</dbReference>
<accession>A0A6J3QSK0</accession>
<dbReference type="Gene3D" id="3.10.450.50">
    <property type="match status" value="1"/>
</dbReference>
<dbReference type="InterPro" id="IPR002075">
    <property type="entry name" value="NTF2_dom"/>
</dbReference>
<dbReference type="InterPro" id="IPR030217">
    <property type="entry name" value="NXF_fam"/>
</dbReference>
<evidence type="ECO:0000256" key="4">
    <source>
        <dbReference type="ARBA" id="ARBA00022448"/>
    </source>
</evidence>
<dbReference type="SUPFAM" id="SSF52058">
    <property type="entry name" value="L domain-like"/>
    <property type="match status" value="1"/>
</dbReference>
<dbReference type="PANTHER" id="PTHR10662:SF15">
    <property type="entry name" value="NUCLEAR RNA EXPORT FACTOR 5"/>
    <property type="match status" value="1"/>
</dbReference>
<feature type="compositionally biased region" description="Basic and acidic residues" evidence="9">
    <location>
        <begin position="131"/>
        <end position="143"/>
    </location>
</feature>
<keyword evidence="5" id="KW-0963">Cytoplasm</keyword>
<dbReference type="FunCoup" id="A0A6J3QSK0">
    <property type="interactions" value="165"/>
</dbReference>
<dbReference type="InParanoid" id="A0A6J3QSK0"/>
<dbReference type="GO" id="GO:0016973">
    <property type="term" value="P:poly(A)+ mRNA export from nucleus"/>
    <property type="evidence" value="ECO:0007669"/>
    <property type="project" value="TreeGrafter"/>
</dbReference>
<feature type="domain" description="NTF2" evidence="10">
    <location>
        <begin position="466"/>
        <end position="499"/>
    </location>
</feature>
<dbReference type="Gene3D" id="3.30.70.330">
    <property type="match status" value="1"/>
</dbReference>
<dbReference type="InterPro" id="IPR035979">
    <property type="entry name" value="RBD_domain_sf"/>
</dbReference>
<name>A0A6J3QSK0_TURTR</name>
<evidence type="ECO:0000313" key="11">
    <source>
        <dbReference type="Proteomes" id="UP000245320"/>
    </source>
</evidence>
<dbReference type="InterPro" id="IPR032675">
    <property type="entry name" value="LRR_dom_sf"/>
</dbReference>
<dbReference type="Gene3D" id="3.80.10.10">
    <property type="entry name" value="Ribonuclease Inhibitor"/>
    <property type="match status" value="1"/>
</dbReference>
<evidence type="ECO:0000256" key="2">
    <source>
        <dbReference type="ARBA" id="ARBA00004496"/>
    </source>
</evidence>
<dbReference type="PROSITE" id="PS51450">
    <property type="entry name" value="LRR"/>
    <property type="match status" value="1"/>
</dbReference>
<dbReference type="SUPFAM" id="SSF54427">
    <property type="entry name" value="NTF2-like"/>
    <property type="match status" value="1"/>
</dbReference>
<dbReference type="Pfam" id="PF24048">
    <property type="entry name" value="LRR_NXF1-5"/>
    <property type="match status" value="1"/>
</dbReference>
<dbReference type="AlphaFoldDB" id="A0A6J3QSK0"/>
<evidence type="ECO:0000313" key="12">
    <source>
        <dbReference type="RefSeq" id="XP_033705169.1"/>
    </source>
</evidence>
<gene>
    <name evidence="12" type="primary">LOC109552108</name>
</gene>
<proteinExistence type="inferred from homology"/>
<reference evidence="12" key="1">
    <citation type="submission" date="2025-08" db="UniProtKB">
        <authorList>
            <consortium name="RefSeq"/>
        </authorList>
    </citation>
    <scope>IDENTIFICATION</scope>
    <source>
        <tissue evidence="12">Spleen</tissue>
    </source>
</reference>
<dbReference type="InterPro" id="IPR032710">
    <property type="entry name" value="NTF2-like_dom_sf"/>
</dbReference>
<dbReference type="Pfam" id="PF09162">
    <property type="entry name" value="Tap-RNA_bind"/>
    <property type="match status" value="1"/>
</dbReference>
<evidence type="ECO:0000256" key="6">
    <source>
        <dbReference type="ARBA" id="ARBA00022737"/>
    </source>
</evidence>
<dbReference type="SUPFAM" id="SSF54928">
    <property type="entry name" value="RNA-binding domain, RBD"/>
    <property type="match status" value="1"/>
</dbReference>
<sequence length="595" mass="67790">MELRLREVKYSPKITYASIVQGKAGRRKTVQEAVTSVPPDIKAPSALAKEVQLACWLLVESVWWFIGFGKHERVDHRCVCKLVFLFLFSEYSDGGRPPQGRKKGWSSFPGNSGERSPHYEHDGCEPQPSHLQEDDGNVKRDVQEDPEVSHSPCTIPGNKRGVKWHSEGHMHTTVWRNRKPLEREMGENTQDGTPGSWFRVTIPYGIKYDKTWLMKSIQSHCSVPFTPVDFHFMQNGARFFVQEGSTASALMDVSYKIRDEESRKVCIPAFVSPCAVPYSVRDKLKPEEMEQLKLTLSKRFDVSQQALDFQRLRLDPDLVGYDIDIFLNRRSCMAATLQVIEKYFPELLSLNLSSNKLYQLDGLSDIIQMAPTVKILNLSKNELTSVWELNKMQGLELNEVWLQGSPLCDTFPDQSTYVRAIRECFPKLLRLDGQELPSPVTVDVDTPYIVKPCKGSYFGSDELKSLVLQFLQQYYLIHDYGDRQVLAGAYHEEACFSLTIPFHPEDPAPSSLCEYFKDSRNMKKLKDPYLRVQLLKPTKRVIVHTLCVLPKTQHAFSSFVVDTWFQTVSACFPPRAGPGSCRWVGGGGFPQTIQV</sequence>
<dbReference type="Proteomes" id="UP000245320">
    <property type="component" value="Chromosome X"/>
</dbReference>
<dbReference type="FunFam" id="3.30.70.330:FF:000165">
    <property type="entry name" value="nuclear RNA export factor 1"/>
    <property type="match status" value="1"/>
</dbReference>
<dbReference type="InterPro" id="IPR001611">
    <property type="entry name" value="Leu-rich_rpt"/>
</dbReference>
<dbReference type="InterPro" id="IPR057125">
    <property type="entry name" value="NXF1/2/3/5-like_LRR"/>
</dbReference>
<keyword evidence="6" id="KW-0677">Repeat</keyword>
<keyword evidence="7" id="KW-0509">mRNA transport</keyword>
<feature type="compositionally biased region" description="Basic and acidic residues" evidence="9">
    <location>
        <begin position="115"/>
        <end position="124"/>
    </location>
</feature>
<evidence type="ECO:0000256" key="3">
    <source>
        <dbReference type="ARBA" id="ARBA00009285"/>
    </source>
</evidence>
<evidence type="ECO:0000256" key="7">
    <source>
        <dbReference type="ARBA" id="ARBA00022816"/>
    </source>
</evidence>
<keyword evidence="11" id="KW-1185">Reference proteome</keyword>
<dbReference type="RefSeq" id="XP_033705169.1">
    <property type="nucleotide sequence ID" value="XM_033849278.1"/>
</dbReference>
<dbReference type="InterPro" id="IPR012677">
    <property type="entry name" value="Nucleotide-bd_a/b_plait_sf"/>
</dbReference>
<evidence type="ECO:0000256" key="1">
    <source>
        <dbReference type="ARBA" id="ARBA00004123"/>
    </source>
</evidence>
<keyword evidence="4" id="KW-0813">Transport</keyword>
<evidence type="ECO:0000259" key="10">
    <source>
        <dbReference type="PROSITE" id="PS50177"/>
    </source>
</evidence>
<evidence type="ECO:0000256" key="8">
    <source>
        <dbReference type="ARBA" id="ARBA00023242"/>
    </source>
</evidence>
<comment type="subcellular location">
    <subcellularLocation>
        <location evidence="2">Cytoplasm</location>
    </subcellularLocation>
    <subcellularLocation>
        <location evidence="1">Nucleus</location>
    </subcellularLocation>
</comment>
<comment type="similarity">
    <text evidence="3">Belongs to the NXF family.</text>
</comment>
<dbReference type="GO" id="GO:0003723">
    <property type="term" value="F:RNA binding"/>
    <property type="evidence" value="ECO:0007669"/>
    <property type="project" value="InterPro"/>
</dbReference>
<feature type="region of interest" description="Disordered" evidence="9">
    <location>
        <begin position="94"/>
        <end position="162"/>
    </location>
</feature>
<dbReference type="Pfam" id="PF22602">
    <property type="entry name" value="NXF_NTF2"/>
    <property type="match status" value="1"/>
</dbReference>
<organism evidence="11 12">
    <name type="scientific">Tursiops truncatus</name>
    <name type="common">Atlantic bottle-nosed dolphin</name>
    <name type="synonym">Delphinus truncatus</name>
    <dbReference type="NCBI Taxonomy" id="9739"/>
    <lineage>
        <taxon>Eukaryota</taxon>
        <taxon>Metazoa</taxon>
        <taxon>Chordata</taxon>
        <taxon>Craniata</taxon>
        <taxon>Vertebrata</taxon>
        <taxon>Euteleostomi</taxon>
        <taxon>Mammalia</taxon>
        <taxon>Eutheria</taxon>
        <taxon>Laurasiatheria</taxon>
        <taxon>Artiodactyla</taxon>
        <taxon>Whippomorpha</taxon>
        <taxon>Cetacea</taxon>
        <taxon>Odontoceti</taxon>
        <taxon>Delphinidae</taxon>
        <taxon>Tursiops</taxon>
    </lineage>
</organism>
<dbReference type="OrthoDB" id="25872at2759"/>
<dbReference type="FunFam" id="3.10.450.50:FF:000004">
    <property type="entry name" value="Nuclear RNA export factor 1"/>
    <property type="match status" value="1"/>
</dbReference>
<dbReference type="InterPro" id="IPR015245">
    <property type="entry name" value="Tap_RNA-bd"/>
</dbReference>
<keyword evidence="8" id="KW-0539">Nucleus</keyword>
<evidence type="ECO:0000256" key="9">
    <source>
        <dbReference type="SAM" id="MobiDB-lite"/>
    </source>
</evidence>